<evidence type="ECO:0008006" key="5">
    <source>
        <dbReference type="Google" id="ProtNLM"/>
    </source>
</evidence>
<evidence type="ECO:0000256" key="2">
    <source>
        <dbReference type="SAM" id="Phobius"/>
    </source>
</evidence>
<dbReference type="AlphaFoldDB" id="A0A7X5QYY9"/>
<comment type="caution">
    <text evidence="3">The sequence shown here is derived from an EMBL/GenBank/DDBJ whole genome shotgun (WGS) entry which is preliminary data.</text>
</comment>
<keyword evidence="2" id="KW-0812">Transmembrane</keyword>
<keyword evidence="2" id="KW-0472">Membrane</keyword>
<organism evidence="3 4">
    <name type="scientific">Lysinibacter cavernae</name>
    <dbReference type="NCBI Taxonomy" id="1640652"/>
    <lineage>
        <taxon>Bacteria</taxon>
        <taxon>Bacillati</taxon>
        <taxon>Actinomycetota</taxon>
        <taxon>Actinomycetes</taxon>
        <taxon>Micrococcales</taxon>
        <taxon>Microbacteriaceae</taxon>
        <taxon>Lysinibacter</taxon>
    </lineage>
</organism>
<reference evidence="3 4" key="1">
    <citation type="submission" date="2020-02" db="EMBL/GenBank/DDBJ databases">
        <title>Sequencing the genomes of 1000 actinobacteria strains.</title>
        <authorList>
            <person name="Klenk H.-P."/>
        </authorList>
    </citation>
    <scope>NUCLEOTIDE SEQUENCE [LARGE SCALE GENOMIC DNA]</scope>
    <source>
        <strain evidence="3 4">DSM 27960</strain>
    </source>
</reference>
<evidence type="ECO:0000313" key="4">
    <source>
        <dbReference type="Proteomes" id="UP000541033"/>
    </source>
</evidence>
<keyword evidence="4" id="KW-1185">Reference proteome</keyword>
<evidence type="ECO:0000313" key="3">
    <source>
        <dbReference type="EMBL" id="NIH52578.1"/>
    </source>
</evidence>
<keyword evidence="2" id="KW-1133">Transmembrane helix</keyword>
<proteinExistence type="predicted"/>
<evidence type="ECO:0000256" key="1">
    <source>
        <dbReference type="SAM" id="MobiDB-lite"/>
    </source>
</evidence>
<gene>
    <name evidence="3" type="ORF">FHX76_000446</name>
</gene>
<dbReference type="Proteomes" id="UP000541033">
    <property type="component" value="Unassembled WGS sequence"/>
</dbReference>
<feature type="transmembrane region" description="Helical" evidence="2">
    <location>
        <begin position="70"/>
        <end position="94"/>
    </location>
</feature>
<sequence length="323" mass="35086">MKVHVCAVNTTAPAQPTTSGEGASATTSHSSGIPQPFDTRSLTAPASPAEIRAHARGLERNAGIRARPSWFNVGFAIAVILMIGIPTSILFGILALEQGIVWGILATVIALATISACVLVVFTAARQVRAEPEQRFRLQQFADDNDLLYVPTASELTYTGRIFTRGQERVAHDVIRQRDDSFEAANYSYATIGYRGTRIVWGWGYVTAPIAGSAPPLLLDAITNNGAFNDGITNPFEALIPTHRSAPDGAEFRLWARPSDRTAASTFVSDELLHQLARRPADLEIVHGRVFLYVHGSLELTDPSIWAWAQQTIRAIQQRAAEG</sequence>
<feature type="compositionally biased region" description="Low complexity" evidence="1">
    <location>
        <begin position="17"/>
        <end position="32"/>
    </location>
</feature>
<feature type="region of interest" description="Disordered" evidence="1">
    <location>
        <begin position="9"/>
        <end position="39"/>
    </location>
</feature>
<feature type="transmembrane region" description="Helical" evidence="2">
    <location>
        <begin position="100"/>
        <end position="125"/>
    </location>
</feature>
<dbReference type="RefSeq" id="WP_167147332.1">
    <property type="nucleotide sequence ID" value="NZ_JAAMOX010000001.1"/>
</dbReference>
<protein>
    <recommendedName>
        <fullName evidence="5">DUF3137 domain-containing protein</fullName>
    </recommendedName>
</protein>
<accession>A0A7X5QYY9</accession>
<name>A0A7X5QYY9_9MICO</name>
<dbReference type="EMBL" id="JAAMOX010000001">
    <property type="protein sequence ID" value="NIH52578.1"/>
    <property type="molecule type" value="Genomic_DNA"/>
</dbReference>